<dbReference type="Gene3D" id="3.30.560.10">
    <property type="entry name" value="Glucose Oxidase, domain 3"/>
    <property type="match status" value="1"/>
</dbReference>
<evidence type="ECO:0000259" key="18">
    <source>
        <dbReference type="PROSITE" id="PS00624"/>
    </source>
</evidence>
<dbReference type="EMBL" id="MDYN01000017">
    <property type="protein sequence ID" value="OQD83340.1"/>
    <property type="molecule type" value="Genomic_DNA"/>
</dbReference>
<comment type="subunit">
    <text evidence="6">Homodimer.</text>
</comment>
<evidence type="ECO:0000256" key="3">
    <source>
        <dbReference type="ARBA" id="ARBA00004496"/>
    </source>
</evidence>
<dbReference type="GO" id="GO:0046562">
    <property type="term" value="F:beta-D-glucose oxidase activity"/>
    <property type="evidence" value="ECO:0007669"/>
    <property type="project" value="UniProtKB-EC"/>
</dbReference>
<evidence type="ECO:0000313" key="20">
    <source>
        <dbReference type="Proteomes" id="UP000191672"/>
    </source>
</evidence>
<keyword evidence="9" id="KW-0964">Secreted</keyword>
<evidence type="ECO:0000256" key="9">
    <source>
        <dbReference type="ARBA" id="ARBA00022530"/>
    </source>
</evidence>
<keyword evidence="20" id="KW-1185">Reference proteome</keyword>
<keyword evidence="9" id="KW-0272">Extracellular matrix</keyword>
<comment type="similarity">
    <text evidence="5 15">Belongs to the GMC oxidoreductase family.</text>
</comment>
<dbReference type="PANTHER" id="PTHR11552:SF201">
    <property type="entry name" value="GLUCOSE-METHANOL-CHOLINE OXIDOREDUCTASE N-TERMINAL DOMAIN-CONTAINING PROTEIN"/>
    <property type="match status" value="1"/>
</dbReference>
<feature type="domain" description="Glucose-methanol-choline oxidoreductase N-terminal" evidence="17">
    <location>
        <begin position="117"/>
        <end position="140"/>
    </location>
</feature>
<dbReference type="STRING" id="416450.A0A1V6Q236"/>
<dbReference type="InterPro" id="IPR027424">
    <property type="entry name" value="Glucose_Oxidase_domain_2"/>
</dbReference>
<proteinExistence type="inferred from homology"/>
<dbReference type="AlphaFoldDB" id="A0A1V6Q236"/>
<dbReference type="PROSITE" id="PS00624">
    <property type="entry name" value="GMC_OXRED_2"/>
    <property type="match status" value="1"/>
</dbReference>
<comment type="catalytic activity">
    <reaction evidence="13">
        <text>beta-D-glucose + O2 = D-glucono-1,5-lactone + H2O2</text>
        <dbReference type="Rhea" id="RHEA:11428"/>
        <dbReference type="ChEBI" id="CHEBI:15379"/>
        <dbReference type="ChEBI" id="CHEBI:15903"/>
        <dbReference type="ChEBI" id="CHEBI:16217"/>
        <dbReference type="ChEBI" id="CHEBI:16240"/>
        <dbReference type="EC" id="1.1.3.4"/>
    </reaction>
    <physiologicalReaction direction="left-to-right" evidence="13">
        <dbReference type="Rhea" id="RHEA:11429"/>
    </physiologicalReaction>
</comment>
<comment type="subcellular location">
    <subcellularLocation>
        <location evidence="3">Cytoplasm</location>
    </subcellularLocation>
    <subcellularLocation>
        <location evidence="2">Secreted</location>
        <location evidence="2">Cell wall</location>
    </subcellularLocation>
    <subcellularLocation>
        <location evidence="4">Secreted</location>
        <location evidence="4">Extracellular space</location>
        <location evidence="4">Extracellular matrix</location>
    </subcellularLocation>
</comment>
<protein>
    <recommendedName>
        <fullName evidence="14">glucose oxidase</fullName>
        <ecNumber evidence="14">1.1.3.4</ecNumber>
    </recommendedName>
</protein>
<keyword evidence="11 15" id="KW-0274">FAD</keyword>
<evidence type="ECO:0000256" key="1">
    <source>
        <dbReference type="ARBA" id="ARBA00001974"/>
    </source>
</evidence>
<dbReference type="PROSITE" id="PS00623">
    <property type="entry name" value="GMC_OXRED_1"/>
    <property type="match status" value="1"/>
</dbReference>
<feature type="chain" id="PRO_5012799713" description="glucose oxidase" evidence="16">
    <location>
        <begin position="17"/>
        <end position="822"/>
    </location>
</feature>
<evidence type="ECO:0000259" key="17">
    <source>
        <dbReference type="PROSITE" id="PS00623"/>
    </source>
</evidence>
<dbReference type="InterPro" id="IPR036188">
    <property type="entry name" value="FAD/NAD-bd_sf"/>
</dbReference>
<dbReference type="SUPFAM" id="SSF51905">
    <property type="entry name" value="FAD/NAD(P)-binding domain"/>
    <property type="match status" value="1"/>
</dbReference>
<evidence type="ECO:0000256" key="12">
    <source>
        <dbReference type="ARBA" id="ARBA00023002"/>
    </source>
</evidence>
<evidence type="ECO:0000256" key="8">
    <source>
        <dbReference type="ARBA" id="ARBA00022512"/>
    </source>
</evidence>
<evidence type="ECO:0000256" key="13">
    <source>
        <dbReference type="ARBA" id="ARBA00049435"/>
    </source>
</evidence>
<dbReference type="GO" id="GO:0005737">
    <property type="term" value="C:cytoplasm"/>
    <property type="evidence" value="ECO:0007669"/>
    <property type="project" value="UniProtKB-SubCell"/>
</dbReference>
<keyword evidence="8" id="KW-0134">Cell wall</keyword>
<dbReference type="InterPro" id="IPR007867">
    <property type="entry name" value="GMC_OxRtase_C"/>
</dbReference>
<keyword evidence="12" id="KW-0560">Oxidoreductase</keyword>
<dbReference type="PANTHER" id="PTHR11552">
    <property type="entry name" value="GLUCOSE-METHANOL-CHOLINE GMC OXIDOREDUCTASE"/>
    <property type="match status" value="1"/>
</dbReference>
<keyword evidence="10 15" id="KW-0285">Flavoprotein</keyword>
<evidence type="ECO:0000256" key="5">
    <source>
        <dbReference type="ARBA" id="ARBA00010790"/>
    </source>
</evidence>
<comment type="cofactor">
    <cofactor evidence="1">
        <name>FAD</name>
        <dbReference type="ChEBI" id="CHEBI:57692"/>
    </cofactor>
</comment>
<evidence type="ECO:0000256" key="16">
    <source>
        <dbReference type="SAM" id="SignalP"/>
    </source>
</evidence>
<reference evidence="20" key="1">
    <citation type="journal article" date="2017" name="Nat. Microbiol.">
        <title>Global analysis of biosynthetic gene clusters reveals vast potential of secondary metabolite production in Penicillium species.</title>
        <authorList>
            <person name="Nielsen J.C."/>
            <person name="Grijseels S."/>
            <person name="Prigent S."/>
            <person name="Ji B."/>
            <person name="Dainat J."/>
            <person name="Nielsen K.F."/>
            <person name="Frisvad J.C."/>
            <person name="Workman M."/>
            <person name="Nielsen J."/>
        </authorList>
    </citation>
    <scope>NUCLEOTIDE SEQUENCE [LARGE SCALE GENOMIC DNA]</scope>
    <source>
        <strain evidence="20">IBT 31811</strain>
    </source>
</reference>
<evidence type="ECO:0000256" key="6">
    <source>
        <dbReference type="ARBA" id="ARBA00011738"/>
    </source>
</evidence>
<feature type="signal peptide" evidence="16">
    <location>
        <begin position="1"/>
        <end position="16"/>
    </location>
</feature>
<dbReference type="EC" id="1.1.3.4" evidence="14"/>
<evidence type="ECO:0000256" key="14">
    <source>
        <dbReference type="ARBA" id="ARBA00049722"/>
    </source>
</evidence>
<dbReference type="InterPro" id="IPR000172">
    <property type="entry name" value="GMC_OxRdtase_N"/>
</dbReference>
<dbReference type="Proteomes" id="UP000191672">
    <property type="component" value="Unassembled WGS sequence"/>
</dbReference>
<dbReference type="Pfam" id="PF00732">
    <property type="entry name" value="GMC_oxred_N"/>
    <property type="match status" value="1"/>
</dbReference>
<evidence type="ECO:0000256" key="10">
    <source>
        <dbReference type="ARBA" id="ARBA00022630"/>
    </source>
</evidence>
<evidence type="ECO:0000256" key="11">
    <source>
        <dbReference type="ARBA" id="ARBA00022827"/>
    </source>
</evidence>
<evidence type="ECO:0000256" key="4">
    <source>
        <dbReference type="ARBA" id="ARBA00004498"/>
    </source>
</evidence>
<sequence>MKTLTLLPGLIIAAAALPYKNFDLQSSLLTDPTKLAGTTFDYVIAGGGLTGLTVAARLTENPNITVLVIESGFYESNKGPIIENLNDYGGAFGTSADHSFETVTLAIHNRTELIRSGNGLGGSTLVNGGSWTRPHKAQLDSWESVFGMEGWNWDSLLPYMKKIENSRPPTSEQIAAGHHFDASCHGMNGTVHVGSRDTGESFSPMIRSLMNTGEAMGVPVQKDLGCGIPHGISMILNTLHEDQTRSDAAREWLLPNYKRTNLKVLTGQMVGRVLFNNDSSIPKATGVNFGTHRNVNFDVYARQEVLLAAGSTVSPQILEHSGIGLKSTLDNVGIEQLVDLPVGLNLQDQTTTTVRSSIKSSGEGQGQAAYFATFNETFGDEAPRAHNLLNTKLEVWAKDVVARGGFHNESALLIQYQNYRDWIVSTDVSFSEIFLDTAGKLSFDLWDLLPFTRGYVHIMDSDPYLRRFAYDPQYFLNELDLLGQAAASKLARDLSNAGEMTQYFDGETIPGNNLAYNATLDDWVDYVKQNFRANYHGVGTCSMMTKELGGVVDATARVYDVEGLRVIDGSIPPTQLSSHVMTVFYGMAEKISEAILSDYHAQSEHELYGWDLSYPEPPAFAEVAEVKESASFLTTSFVFKITQDFPSTSTPSERYPRWVDLKFFAWQFCTALAENYGDRKWTATFEKSRERSLPSQLSVVEVPLPKVVKFEDEVMGEGWAGVGLGVFFSVAIDVIDAPQRAKWENQPLTSSNHECFLNPANTILTFQGHPRVHSALAKKILVKEDDVYNRTSEEEMIQEELLKLEQPDGVAILRRVIEWTDE</sequence>
<keyword evidence="16" id="KW-0732">Signal</keyword>
<evidence type="ECO:0000256" key="7">
    <source>
        <dbReference type="ARBA" id="ARBA00022490"/>
    </source>
</evidence>
<dbReference type="Pfam" id="PF05199">
    <property type="entry name" value="GMC_oxred_C"/>
    <property type="match status" value="1"/>
</dbReference>
<keyword evidence="7" id="KW-0963">Cytoplasm</keyword>
<accession>A0A1V6Q236</accession>
<dbReference type="Gene3D" id="3.50.50.60">
    <property type="entry name" value="FAD/NAD(P)-binding domain"/>
    <property type="match status" value="1"/>
</dbReference>
<name>A0A1V6Q236_9EURO</name>
<dbReference type="GO" id="GO:0050660">
    <property type="term" value="F:flavin adenine dinucleotide binding"/>
    <property type="evidence" value="ECO:0007669"/>
    <property type="project" value="InterPro"/>
</dbReference>
<feature type="domain" description="Glucose-methanol-choline oxidoreductase N-terminal" evidence="18">
    <location>
        <begin position="310"/>
        <end position="324"/>
    </location>
</feature>
<comment type="caution">
    <text evidence="19">The sequence shown here is derived from an EMBL/GenBank/DDBJ whole genome shotgun (WGS) entry which is preliminary data.</text>
</comment>
<evidence type="ECO:0000256" key="2">
    <source>
        <dbReference type="ARBA" id="ARBA00004191"/>
    </source>
</evidence>
<dbReference type="InterPro" id="IPR012132">
    <property type="entry name" value="GMC_OxRdtase"/>
</dbReference>
<gene>
    <name evidence="19" type="ORF">PENANT_c017G03651</name>
</gene>
<dbReference type="SUPFAM" id="SSF54373">
    <property type="entry name" value="FAD-linked reductases, C-terminal domain"/>
    <property type="match status" value="1"/>
</dbReference>
<dbReference type="Gene3D" id="4.10.450.10">
    <property type="entry name" value="Glucose Oxidase, domain 2"/>
    <property type="match status" value="1"/>
</dbReference>
<evidence type="ECO:0000313" key="19">
    <source>
        <dbReference type="EMBL" id="OQD83340.1"/>
    </source>
</evidence>
<organism evidence="19 20">
    <name type="scientific">Penicillium antarcticum</name>
    <dbReference type="NCBI Taxonomy" id="416450"/>
    <lineage>
        <taxon>Eukaryota</taxon>
        <taxon>Fungi</taxon>
        <taxon>Dikarya</taxon>
        <taxon>Ascomycota</taxon>
        <taxon>Pezizomycotina</taxon>
        <taxon>Eurotiomycetes</taxon>
        <taxon>Eurotiomycetidae</taxon>
        <taxon>Eurotiales</taxon>
        <taxon>Aspergillaceae</taxon>
        <taxon>Penicillium</taxon>
    </lineage>
</organism>
<evidence type="ECO:0000256" key="15">
    <source>
        <dbReference type="RuleBase" id="RU003968"/>
    </source>
</evidence>